<dbReference type="InterPro" id="IPR000873">
    <property type="entry name" value="AMP-dep_synth/lig_dom"/>
</dbReference>
<dbReference type="FunFam" id="3.30.300.30:FF:000010">
    <property type="entry name" value="Enterobactin synthetase component F"/>
    <property type="match status" value="1"/>
</dbReference>
<dbReference type="GO" id="GO:0044550">
    <property type="term" value="P:secondary metabolite biosynthetic process"/>
    <property type="evidence" value="ECO:0007669"/>
    <property type="project" value="UniProtKB-ARBA"/>
</dbReference>
<dbReference type="SUPFAM" id="SSF51735">
    <property type="entry name" value="NAD(P)-binding Rossmann-fold domains"/>
    <property type="match status" value="1"/>
</dbReference>
<evidence type="ECO:0000256" key="2">
    <source>
        <dbReference type="ARBA" id="ARBA00022553"/>
    </source>
</evidence>
<dbReference type="PANTHER" id="PTHR44845">
    <property type="entry name" value="CARRIER DOMAIN-CONTAINING PROTEIN"/>
    <property type="match status" value="1"/>
</dbReference>
<dbReference type="InterPro" id="IPR010071">
    <property type="entry name" value="AA_adenyl_dom"/>
</dbReference>
<evidence type="ECO:0000259" key="3">
    <source>
        <dbReference type="PROSITE" id="PS50075"/>
    </source>
</evidence>
<organism evidence="4 5">
    <name type="scientific">Phormidesmis priestleyi ULC007</name>
    <dbReference type="NCBI Taxonomy" id="1920490"/>
    <lineage>
        <taxon>Bacteria</taxon>
        <taxon>Bacillati</taxon>
        <taxon>Cyanobacteriota</taxon>
        <taxon>Cyanophyceae</taxon>
        <taxon>Leptolyngbyales</taxon>
        <taxon>Leptolyngbyaceae</taxon>
        <taxon>Phormidesmis</taxon>
    </lineage>
</organism>
<dbReference type="SUPFAM" id="SSF56801">
    <property type="entry name" value="Acetyl-CoA synthetase-like"/>
    <property type="match status" value="1"/>
</dbReference>
<dbReference type="Gene3D" id="3.40.50.980">
    <property type="match status" value="2"/>
</dbReference>
<gene>
    <name evidence="4" type="ORF">C7B65_00635</name>
</gene>
<dbReference type="Pfam" id="PF07993">
    <property type="entry name" value="NAD_binding_4"/>
    <property type="match status" value="1"/>
</dbReference>
<dbReference type="Gene3D" id="3.40.50.720">
    <property type="entry name" value="NAD(P)-binding Rossmann-like Domain"/>
    <property type="match status" value="1"/>
</dbReference>
<accession>A0A2T1DNB5</accession>
<reference evidence="4 5" key="1">
    <citation type="submission" date="2018-02" db="EMBL/GenBank/DDBJ databases">
        <authorList>
            <person name="Cohen D.B."/>
            <person name="Kent A.D."/>
        </authorList>
    </citation>
    <scope>NUCLEOTIDE SEQUENCE [LARGE SCALE GENOMIC DNA]</scope>
    <source>
        <strain evidence="4 5">ULC007</strain>
    </source>
</reference>
<evidence type="ECO:0000313" key="5">
    <source>
        <dbReference type="Proteomes" id="UP000238634"/>
    </source>
</evidence>
<dbReference type="PROSITE" id="PS50075">
    <property type="entry name" value="CARRIER"/>
    <property type="match status" value="1"/>
</dbReference>
<dbReference type="Gene3D" id="3.30.300.30">
    <property type="match status" value="1"/>
</dbReference>
<keyword evidence="5" id="KW-1185">Reference proteome</keyword>
<dbReference type="CDD" id="cd05235">
    <property type="entry name" value="SDR_e1"/>
    <property type="match status" value="1"/>
</dbReference>
<dbReference type="PANTHER" id="PTHR44845:SF6">
    <property type="entry name" value="BETA-ALANINE-ACTIVATING ENZYME"/>
    <property type="match status" value="1"/>
</dbReference>
<dbReference type="RefSeq" id="WP_073068983.1">
    <property type="nucleotide sequence ID" value="NZ_MPPI01000001.1"/>
</dbReference>
<reference evidence="4 5" key="2">
    <citation type="submission" date="2018-03" db="EMBL/GenBank/DDBJ databases">
        <title>The ancient ancestry and fast evolution of plastids.</title>
        <authorList>
            <person name="Moore K.R."/>
            <person name="Magnabosco C."/>
            <person name="Momper L."/>
            <person name="Gold D.A."/>
            <person name="Bosak T."/>
            <person name="Fournier G.P."/>
        </authorList>
    </citation>
    <scope>NUCLEOTIDE SEQUENCE [LARGE SCALE GENOMIC DNA]</scope>
    <source>
        <strain evidence="4 5">ULC007</strain>
    </source>
</reference>
<dbReference type="NCBIfam" id="TIGR01733">
    <property type="entry name" value="AA-adenyl-dom"/>
    <property type="match status" value="1"/>
</dbReference>
<dbReference type="InterPro" id="IPR036736">
    <property type="entry name" value="ACP-like_sf"/>
</dbReference>
<keyword evidence="1" id="KW-0596">Phosphopantetheine</keyword>
<dbReference type="NCBIfam" id="TIGR01746">
    <property type="entry name" value="Thioester-redct"/>
    <property type="match status" value="1"/>
</dbReference>
<dbReference type="Proteomes" id="UP000238634">
    <property type="component" value="Unassembled WGS sequence"/>
</dbReference>
<evidence type="ECO:0000256" key="1">
    <source>
        <dbReference type="ARBA" id="ARBA00022450"/>
    </source>
</evidence>
<dbReference type="CDD" id="cd12116">
    <property type="entry name" value="A_NRPS_Ta1_like"/>
    <property type="match status" value="1"/>
</dbReference>
<keyword evidence="2" id="KW-0597">Phosphoprotein</keyword>
<dbReference type="InterPro" id="IPR045851">
    <property type="entry name" value="AMP-bd_C_sf"/>
</dbReference>
<protein>
    <submittedName>
        <fullName evidence="4">Phenylalanine racemase</fullName>
    </submittedName>
</protein>
<dbReference type="PROSITE" id="PS00012">
    <property type="entry name" value="PHOSPHOPANTETHEINE"/>
    <property type="match status" value="1"/>
</dbReference>
<evidence type="ECO:0000313" key="4">
    <source>
        <dbReference type="EMBL" id="PSB21959.1"/>
    </source>
</evidence>
<dbReference type="STRING" id="1920490.GCA_001895925_00672"/>
<dbReference type="EMBL" id="PVWG01000001">
    <property type="protein sequence ID" value="PSB21959.1"/>
    <property type="molecule type" value="Genomic_DNA"/>
</dbReference>
<dbReference type="Gene3D" id="2.30.38.10">
    <property type="entry name" value="Luciferase, Domain 3"/>
    <property type="match status" value="1"/>
</dbReference>
<dbReference type="InterPro" id="IPR036291">
    <property type="entry name" value="NAD(P)-bd_dom_sf"/>
</dbReference>
<name>A0A2T1DNB5_9CYAN</name>
<proteinExistence type="predicted"/>
<sequence>MSFASASVAIHQLIELQTLKTPDAAAIVFQNQRLTYRELNQKANQLAHYLQILGVKPETLVGICVERSLDMLVALLGILKAGGAYVPLDPSYPQDRLAFVIEDTQLPVLITQQHLCAILPQTQHAQLVCLDTDWQTVAQQSEANPESSVTAENLAYAIYTSGSTGKPKGVQITHQAVVNFLRSMQAEPGLCQQDVLLAITTISFDIAVLELFLPLIVGAEILLVSRDIASSGTLLSNLLSESNATVMQATPATWRMLVAAGWKGNKPLKMLCGGEALTRSLADQLLERGSSLWQMYGPTETTVWSMVHHVEFGDRAVPLGHAIANTQIYIVQEPARRKNDSLQIVSGEGEGEIYIGGQGVSQGYLNRPDLTREKFIPDPFSADPNVRLYKTGDLARLLPNGDIEMIGRIDHQVKIRGYRIELGDIETALSQHPNVRESVVITREDESGERRLVAYVVLKAQSLQLRSTELRAWLKDKLPEYMVPAIVVFMENLPLTPNLKVDRRALPVPTLDAQEEFVSPRTELERQLAQIWTAVLGVEVGIYHNFFESGGDSLRTALLLSRVREAFQVELSLDCLFKAPTVAGFAEVIQAVQSCGSTAGFNTTPTELWADANLDDAIRPHAISALHNSDAVLSELRSGLIAAQPIFLTGATGFIGAFLLQELLLHNPQMTAYCLVRADDCEAASDRLRKSLERYELWQDTFGSRIIPVLGDLSQPLFGLSESQFRELADRVDVIYHSGAYVNLVYPYTALRNANVLGTQEVLRLATQTRTLPVHYISTIDVFHSSEYEEATFISETDQLLSCDGYTEGYAQSKWVAEKLVMQARDRGLPVCIYRLGMITGHSQTGAFQLNNMICRLIKGFIQLGCAPELDLKMSLAPVDYIVQAIRHLSSQPASFGQTFHLVSPHLFTLKQLVADLNVLDYWVTLMPYQQWQTKLLAMPPENALTSMASMFTKRPDKQQTPIETATFVSQAFDTRNTDIGLDGTDIVCAPIDSSVLRIYLLYFMQNGFLPQNSQLTCMP</sequence>
<dbReference type="GO" id="GO:0043041">
    <property type="term" value="P:amino acid activation for nonribosomal peptide biosynthetic process"/>
    <property type="evidence" value="ECO:0007669"/>
    <property type="project" value="UniProtKB-ARBA"/>
</dbReference>
<comment type="caution">
    <text evidence="4">The sequence shown here is derived from an EMBL/GenBank/DDBJ whole genome shotgun (WGS) entry which is preliminary data.</text>
</comment>
<dbReference type="InterPro" id="IPR006162">
    <property type="entry name" value="Ppantetheine_attach_site"/>
</dbReference>
<dbReference type="Pfam" id="PF13193">
    <property type="entry name" value="AMP-binding_C"/>
    <property type="match status" value="1"/>
</dbReference>
<dbReference type="OrthoDB" id="473401at2"/>
<dbReference type="InterPro" id="IPR013120">
    <property type="entry name" value="FAR_NAD-bd"/>
</dbReference>
<dbReference type="SUPFAM" id="SSF47336">
    <property type="entry name" value="ACP-like"/>
    <property type="match status" value="1"/>
</dbReference>
<dbReference type="Pfam" id="PF00550">
    <property type="entry name" value="PP-binding"/>
    <property type="match status" value="1"/>
</dbReference>
<dbReference type="Pfam" id="PF00501">
    <property type="entry name" value="AMP-binding"/>
    <property type="match status" value="1"/>
</dbReference>
<dbReference type="InterPro" id="IPR010080">
    <property type="entry name" value="Thioester_reductase-like_dom"/>
</dbReference>
<dbReference type="AlphaFoldDB" id="A0A2T1DNB5"/>
<dbReference type="FunFam" id="3.40.50.980:FF:000001">
    <property type="entry name" value="Non-ribosomal peptide synthetase"/>
    <property type="match status" value="1"/>
</dbReference>
<dbReference type="FunFam" id="3.40.50.12780:FF:000012">
    <property type="entry name" value="Non-ribosomal peptide synthetase"/>
    <property type="match status" value="1"/>
</dbReference>
<dbReference type="Gene3D" id="1.10.1200.10">
    <property type="entry name" value="ACP-like"/>
    <property type="match status" value="1"/>
</dbReference>
<dbReference type="InterPro" id="IPR025110">
    <property type="entry name" value="AMP-bd_C"/>
</dbReference>
<dbReference type="InterPro" id="IPR009081">
    <property type="entry name" value="PP-bd_ACP"/>
</dbReference>
<feature type="domain" description="Carrier" evidence="3">
    <location>
        <begin position="519"/>
        <end position="593"/>
    </location>
</feature>